<dbReference type="PANTHER" id="PTHR23110:SF92">
    <property type="entry name" value="MODIFIER OF MDG4"/>
    <property type="match status" value="1"/>
</dbReference>
<evidence type="ECO:0000256" key="1">
    <source>
        <dbReference type="ARBA" id="ARBA00004123"/>
    </source>
</evidence>
<dbReference type="CDD" id="cd18315">
    <property type="entry name" value="BTB_POZ_BAB-like"/>
    <property type="match status" value="1"/>
</dbReference>
<protein>
    <submittedName>
        <fullName evidence="4">Uncharacterized protein</fullName>
    </submittedName>
</protein>
<feature type="region of interest" description="Disordered" evidence="3">
    <location>
        <begin position="303"/>
        <end position="337"/>
    </location>
</feature>
<dbReference type="EnsemblMetazoa" id="AAEL010576-RAF">
    <property type="protein sequence ID" value="AAEL010576-PAF"/>
    <property type="gene ID" value="AAEL010576"/>
</dbReference>
<feature type="compositionally biased region" description="Basic and acidic residues" evidence="3">
    <location>
        <begin position="317"/>
        <end position="332"/>
    </location>
</feature>
<dbReference type="Gene3D" id="3.30.710.10">
    <property type="entry name" value="Potassium Channel Kv1.1, Chain A"/>
    <property type="match status" value="1"/>
</dbReference>
<dbReference type="InterPro" id="IPR032071">
    <property type="entry name" value="DUF4806"/>
</dbReference>
<dbReference type="PROSITE" id="PS50097">
    <property type="entry name" value="BTB"/>
    <property type="match status" value="1"/>
</dbReference>
<comment type="subcellular location">
    <subcellularLocation>
        <location evidence="1">Nucleus</location>
    </subcellularLocation>
</comment>
<dbReference type="PANTHER" id="PTHR23110">
    <property type="entry name" value="BTB DOMAIN TRANSCRIPTION FACTOR"/>
    <property type="match status" value="1"/>
</dbReference>
<accession>A0A6I8TL61</accession>
<feature type="region of interest" description="Disordered" evidence="3">
    <location>
        <begin position="119"/>
        <end position="153"/>
    </location>
</feature>
<gene>
    <name evidence="4" type="primary">5573536</name>
</gene>
<organism evidence="4 5">
    <name type="scientific">Aedes aegypti</name>
    <name type="common">Yellowfever mosquito</name>
    <name type="synonym">Culex aegypti</name>
    <dbReference type="NCBI Taxonomy" id="7159"/>
    <lineage>
        <taxon>Eukaryota</taxon>
        <taxon>Metazoa</taxon>
        <taxon>Ecdysozoa</taxon>
        <taxon>Arthropoda</taxon>
        <taxon>Hexapoda</taxon>
        <taxon>Insecta</taxon>
        <taxon>Pterygota</taxon>
        <taxon>Neoptera</taxon>
        <taxon>Endopterygota</taxon>
        <taxon>Diptera</taxon>
        <taxon>Nematocera</taxon>
        <taxon>Culicoidea</taxon>
        <taxon>Culicidae</taxon>
        <taxon>Culicinae</taxon>
        <taxon>Aedini</taxon>
        <taxon>Aedes</taxon>
        <taxon>Stegomyia</taxon>
    </lineage>
</organism>
<dbReference type="Pfam" id="PF16064">
    <property type="entry name" value="DUF4806"/>
    <property type="match status" value="1"/>
</dbReference>
<evidence type="ECO:0000313" key="5">
    <source>
        <dbReference type="Proteomes" id="UP000008820"/>
    </source>
</evidence>
<dbReference type="FunFam" id="3.30.710.10:FF:000036">
    <property type="entry name" value="Mod(Mdg4), isoform H"/>
    <property type="match status" value="1"/>
</dbReference>
<evidence type="ECO:0000313" key="4">
    <source>
        <dbReference type="EnsemblMetazoa" id="AAEL010576-PAF"/>
    </source>
</evidence>
<feature type="compositionally biased region" description="Polar residues" evidence="3">
    <location>
        <begin position="137"/>
        <end position="149"/>
    </location>
</feature>
<dbReference type="OrthoDB" id="2311693at2759"/>
<dbReference type="InterPro" id="IPR000210">
    <property type="entry name" value="BTB/POZ_dom"/>
</dbReference>
<dbReference type="GO" id="GO:0006357">
    <property type="term" value="P:regulation of transcription by RNA polymerase II"/>
    <property type="evidence" value="ECO:0007669"/>
    <property type="project" value="TreeGrafter"/>
</dbReference>
<keyword evidence="2" id="KW-0539">Nucleus</keyword>
<evidence type="ECO:0000256" key="2">
    <source>
        <dbReference type="ARBA" id="ARBA00023242"/>
    </source>
</evidence>
<dbReference type="AlphaFoldDB" id="A0A6I8TL61"/>
<evidence type="ECO:0000256" key="3">
    <source>
        <dbReference type="SAM" id="MobiDB-lite"/>
    </source>
</evidence>
<dbReference type="Pfam" id="PF00651">
    <property type="entry name" value="BTB"/>
    <property type="match status" value="1"/>
</dbReference>
<dbReference type="Proteomes" id="UP000008820">
    <property type="component" value="Chromosome 1"/>
</dbReference>
<dbReference type="InterPro" id="IPR051095">
    <property type="entry name" value="Dros_DevTransReg"/>
</dbReference>
<sequence>MADDEQFSLCWNNFNTNLSAGFHESLVRGDLVDVTLAAEGQLVKAHRLILSVCSPYFRKMFTQMPANQHAFIFLKDVSHSALKDLIQFMYCGEVNVKQDALPAFISTAEALQIKGLTETGESAPTHPSPAKEASHIPSASSTTIPSLASSPRAKPIVRSRIQSYKLDSDDGSDHEKIVQIQATSTPASVASASSSTATTQVSVPQQVQILQQQTPQAQKRTLQQRASITPQTTQIMKRAKLTDPLEASEPTQIQTVQIVKQIAPTPQPSVSSEPEYVEMPIETINPKAEPEYADDPSEVEAIDTEHEQEQSLAEQEAAEHDQAEDDSAHYVEDETYGDMSKYDETYFAEGDDAKAGASGFSESYAESGTGADQAAQAPCSEAIESNNIVLNRILPPMKTYGPQRTKDSQQPLHVEGFEFPLMQEYDIERLEVAISDDAIRDQYIRYLAAKKPPKKDLVECFSQFFADSAMVNFNWNGFSNHRFPKKAMRSYGVFTYCMLKAWSAEGLTENLLQIKLKRTVEKINNRRNVQHSKRRRKARLLNAEKNK</sequence>
<keyword evidence="5" id="KW-1185">Reference proteome</keyword>
<dbReference type="InterPro" id="IPR011333">
    <property type="entry name" value="SKP1/BTB/POZ_sf"/>
</dbReference>
<reference evidence="4" key="2">
    <citation type="submission" date="2020-05" db="UniProtKB">
        <authorList>
            <consortium name="EnsemblMetazoa"/>
        </authorList>
    </citation>
    <scope>IDENTIFICATION</scope>
    <source>
        <strain evidence="4">LVP_AGWG</strain>
    </source>
</reference>
<proteinExistence type="predicted"/>
<name>A0A6I8TL61_AEDAE</name>
<dbReference type="SUPFAM" id="SSF54695">
    <property type="entry name" value="POZ domain"/>
    <property type="match status" value="1"/>
</dbReference>
<dbReference type="SMART" id="SM00225">
    <property type="entry name" value="BTB"/>
    <property type="match status" value="1"/>
</dbReference>
<dbReference type="GO" id="GO:0005634">
    <property type="term" value="C:nucleus"/>
    <property type="evidence" value="ECO:0007669"/>
    <property type="project" value="UniProtKB-SubCell"/>
</dbReference>
<reference evidence="4 5" key="1">
    <citation type="submission" date="2017-06" db="EMBL/GenBank/DDBJ databases">
        <title>Aedes aegypti genome working group (AGWG) sequencing and assembly.</title>
        <authorList>
            <consortium name="Aedes aegypti Genome Working Group (AGWG)"/>
            <person name="Matthews B.J."/>
        </authorList>
    </citation>
    <scope>NUCLEOTIDE SEQUENCE [LARGE SCALE GENOMIC DNA]</scope>
    <source>
        <strain evidence="4 5">LVP_AGWG</strain>
    </source>
</reference>